<dbReference type="FunFam" id="3.90.1530.30:FF:000002">
    <property type="entry name" value="Chromosome partitioning protein ParB"/>
    <property type="match status" value="1"/>
</dbReference>
<organism evidence="1 2">
    <name type="scientific">Roseovarius mucosus DSM 17069</name>
    <dbReference type="NCBI Taxonomy" id="1288298"/>
    <lineage>
        <taxon>Bacteria</taxon>
        <taxon>Pseudomonadati</taxon>
        <taxon>Pseudomonadota</taxon>
        <taxon>Alphaproteobacteria</taxon>
        <taxon>Rhodobacterales</taxon>
        <taxon>Roseobacteraceae</taxon>
        <taxon>Roseovarius</taxon>
    </lineage>
</organism>
<reference evidence="1 2" key="1">
    <citation type="submission" date="2013-01" db="EMBL/GenBank/DDBJ databases">
        <authorList>
            <person name="Fiebig A."/>
            <person name="Goeker M."/>
            <person name="Klenk H.-P.P."/>
        </authorList>
    </citation>
    <scope>NUCLEOTIDE SEQUENCE [LARGE SCALE GENOMIC DNA]</scope>
    <source>
        <strain evidence="1 2">DSM 17069</strain>
    </source>
</reference>
<evidence type="ECO:0000313" key="1">
    <source>
        <dbReference type="EMBL" id="KGM86060.1"/>
    </source>
</evidence>
<comment type="caution">
    <text evidence="1">The sequence shown here is derived from an EMBL/GenBank/DDBJ whole genome shotgun (WGS) entry which is preliminary data.</text>
</comment>
<proteinExistence type="predicted"/>
<protein>
    <submittedName>
        <fullName evidence="1">Uncharacterized protein</fullName>
    </submittedName>
</protein>
<dbReference type="Proteomes" id="UP000030021">
    <property type="component" value="Unassembled WGS sequence"/>
</dbReference>
<dbReference type="AlphaFoldDB" id="A0A0A0HFY0"/>
<dbReference type="GO" id="GO:0007059">
    <property type="term" value="P:chromosome segregation"/>
    <property type="evidence" value="ECO:0007669"/>
    <property type="project" value="TreeGrafter"/>
</dbReference>
<accession>A0A0A0HFY0</accession>
<name>A0A0A0HFY0_9RHOB</name>
<gene>
    <name evidence="1" type="ORF">rosmuc_04169</name>
</gene>
<dbReference type="PATRIC" id="fig|1288298.3.peg.4166"/>
<dbReference type="eggNOG" id="COG1475">
    <property type="taxonomic scope" value="Bacteria"/>
</dbReference>
<evidence type="ECO:0000313" key="2">
    <source>
        <dbReference type="Proteomes" id="UP000030021"/>
    </source>
</evidence>
<dbReference type="HOGENOM" id="CLU_2481362_0_0_5"/>
<dbReference type="PANTHER" id="PTHR33375:SF7">
    <property type="entry name" value="CHROMOSOME 2-PARTITIONING PROTEIN PARB-RELATED"/>
    <property type="match status" value="1"/>
</dbReference>
<dbReference type="InterPro" id="IPR050336">
    <property type="entry name" value="Chromosome_partition/occlusion"/>
</dbReference>
<sequence length="87" mass="9461">MLADDGTETGKFEIPTGGRRFLALSLLVKEKRLAKTTPIPCIVRDAASDILAEDDSLAGNLQRVALHPFYQFRAFVSLPDKGQTDAA</sequence>
<dbReference type="PANTHER" id="PTHR33375">
    <property type="entry name" value="CHROMOSOME-PARTITIONING PROTEIN PARB-RELATED"/>
    <property type="match status" value="1"/>
</dbReference>
<dbReference type="EMBL" id="AONH01000025">
    <property type="protein sequence ID" value="KGM86060.1"/>
    <property type="molecule type" value="Genomic_DNA"/>
</dbReference>
<dbReference type="GO" id="GO:0005694">
    <property type="term" value="C:chromosome"/>
    <property type="evidence" value="ECO:0007669"/>
    <property type="project" value="TreeGrafter"/>
</dbReference>